<evidence type="ECO:0000313" key="1">
    <source>
        <dbReference type="EMBL" id="GAB60055.1"/>
    </source>
</evidence>
<sequence length="46" mass="5432">MLQQKPIYVVLLHKMLAFFSQLIKICRVGYRGKMFYLSVSGDSQHR</sequence>
<dbReference type="Proteomes" id="UP000004374">
    <property type="component" value="Unassembled WGS sequence"/>
</dbReference>
<protein>
    <submittedName>
        <fullName evidence="1">Uncharacterized protein</fullName>
    </submittedName>
</protein>
<dbReference type="AlphaFoldDB" id="I1E177"/>
<name>I1E177_9GAMM</name>
<dbReference type="EMBL" id="BAFK01000020">
    <property type="protein sequence ID" value="GAB60055.1"/>
    <property type="molecule type" value="Genomic_DNA"/>
</dbReference>
<accession>I1E177</accession>
<gene>
    <name evidence="1" type="ORF">RNAN_3069</name>
</gene>
<comment type="caution">
    <text evidence="1">The sequence shown here is derived from an EMBL/GenBank/DDBJ whole genome shotgun (WGS) entry which is preliminary data.</text>
</comment>
<reference evidence="1 2" key="1">
    <citation type="journal article" date="2012" name="J. Bacteriol.">
        <title>Genome Sequence of the Protease-Producing Bacterium Rheinheimera nanhaiensis E407-8T, Isolated from Deep-Sea Sediment of the South China Sea.</title>
        <authorList>
            <person name="Zhang X.-Y."/>
            <person name="Zhang Y.-J."/>
            <person name="Qin Q.-L."/>
            <person name="Xie B.-B."/>
            <person name="Chen X.-L."/>
            <person name="Zhou B.-C."/>
            <person name="Zhang Y.-Z."/>
        </authorList>
    </citation>
    <scope>NUCLEOTIDE SEQUENCE [LARGE SCALE GENOMIC DNA]</scope>
    <source>
        <strain evidence="1 2">E407-8</strain>
    </source>
</reference>
<keyword evidence="2" id="KW-1185">Reference proteome</keyword>
<proteinExistence type="predicted"/>
<evidence type="ECO:0000313" key="2">
    <source>
        <dbReference type="Proteomes" id="UP000004374"/>
    </source>
</evidence>
<organism evidence="1 2">
    <name type="scientific">Rheinheimera nanhaiensis E407-8</name>
    <dbReference type="NCBI Taxonomy" id="562729"/>
    <lineage>
        <taxon>Bacteria</taxon>
        <taxon>Pseudomonadati</taxon>
        <taxon>Pseudomonadota</taxon>
        <taxon>Gammaproteobacteria</taxon>
        <taxon>Chromatiales</taxon>
        <taxon>Chromatiaceae</taxon>
        <taxon>Rheinheimera</taxon>
    </lineage>
</organism>